<sequence length="544" mass="63582">MQKLRVELKDTIDLNDRERQYLKYGDRLYRVKIWSGGENVVITDVTDAGKRGKICPALSIDSRYVKNACPCLDLLYNHLHKLFELTTAKQLPGETLSFDERLNFYVQEIESKRLLPLDLSIIRPLEKEPKKWTIPHVIRAIVNGQYKNLRCKYRHLDDTCQDFGRGEILEPISFIQGIVESPSGWWVSKNNDGTVTLCCHSFDSNEFIPVIAKPKNEEKKLSSIVKAEKIEAEANEQKDGELAIEEAQEILKNEGIQIEETMTTPKKSWKRPRKVWQVFGRTNGLEEILHDLGCSRRRYRGMFSFWESDPTIEIAKAIKEQGRLSFVEQQERKEERAERRAERFEKYSDNASQRSETRLSTASKISHFIPMGQPILVGHHSEKRHRRDLKRIETNMRKGIEEGEKASYFRDRSASIKYRMNTQKYDLGYLHNKIVENERWLKKVLNYGKTAYPDFDSRVEELEEKLAYYKGLRNQVIEQKKENGKIILSPQTVDKGDLVKYRTSWYPVVRANQKSVTIGNWLGISTFTWRAPYDEISDIKKAYS</sequence>
<accession>A0A2H0KBD7</accession>
<evidence type="ECO:0000313" key="2">
    <source>
        <dbReference type="EMBL" id="PIQ68549.1"/>
    </source>
</evidence>
<feature type="compositionally biased region" description="Basic and acidic residues" evidence="1">
    <location>
        <begin position="337"/>
        <end position="348"/>
    </location>
</feature>
<dbReference type="Proteomes" id="UP000229342">
    <property type="component" value="Unassembled WGS sequence"/>
</dbReference>
<evidence type="ECO:0008006" key="4">
    <source>
        <dbReference type="Google" id="ProtNLM"/>
    </source>
</evidence>
<dbReference type="InterPro" id="IPR021944">
    <property type="entry name" value="DUF3560"/>
</dbReference>
<comment type="caution">
    <text evidence="2">The sequence shown here is derived from an EMBL/GenBank/DDBJ whole genome shotgun (WGS) entry which is preliminary data.</text>
</comment>
<dbReference type="EMBL" id="PCVG01000044">
    <property type="protein sequence ID" value="PIQ68549.1"/>
    <property type="molecule type" value="Genomic_DNA"/>
</dbReference>
<feature type="compositionally biased region" description="Polar residues" evidence="1">
    <location>
        <begin position="349"/>
        <end position="359"/>
    </location>
</feature>
<evidence type="ECO:0000256" key="1">
    <source>
        <dbReference type="SAM" id="MobiDB-lite"/>
    </source>
</evidence>
<feature type="region of interest" description="Disordered" evidence="1">
    <location>
        <begin position="337"/>
        <end position="359"/>
    </location>
</feature>
<proteinExistence type="predicted"/>
<dbReference type="Pfam" id="PF12083">
    <property type="entry name" value="DUF3560"/>
    <property type="match status" value="1"/>
</dbReference>
<protein>
    <recommendedName>
        <fullName evidence="4">DUF3560 domain-containing protein</fullName>
    </recommendedName>
</protein>
<organism evidence="2 3">
    <name type="scientific">Candidatus Taylorbacteria bacterium CG11_big_fil_rev_8_21_14_0_20_46_11</name>
    <dbReference type="NCBI Taxonomy" id="1975025"/>
    <lineage>
        <taxon>Bacteria</taxon>
        <taxon>Candidatus Tayloriibacteriota</taxon>
    </lineage>
</organism>
<reference evidence="2 3" key="1">
    <citation type="submission" date="2017-09" db="EMBL/GenBank/DDBJ databases">
        <title>Depth-based differentiation of microbial function through sediment-hosted aquifers and enrichment of novel symbionts in the deep terrestrial subsurface.</title>
        <authorList>
            <person name="Probst A.J."/>
            <person name="Ladd B."/>
            <person name="Jarett J.K."/>
            <person name="Geller-Mcgrath D.E."/>
            <person name="Sieber C.M."/>
            <person name="Emerson J.B."/>
            <person name="Anantharaman K."/>
            <person name="Thomas B.C."/>
            <person name="Malmstrom R."/>
            <person name="Stieglmeier M."/>
            <person name="Klingl A."/>
            <person name="Woyke T."/>
            <person name="Ryan C.M."/>
            <person name="Banfield J.F."/>
        </authorList>
    </citation>
    <scope>NUCLEOTIDE SEQUENCE [LARGE SCALE GENOMIC DNA]</scope>
    <source>
        <strain evidence="2">CG11_big_fil_rev_8_21_14_0_20_46_11</strain>
    </source>
</reference>
<evidence type="ECO:0000313" key="3">
    <source>
        <dbReference type="Proteomes" id="UP000229342"/>
    </source>
</evidence>
<gene>
    <name evidence="2" type="ORF">COV91_03410</name>
</gene>
<name>A0A2H0KBD7_9BACT</name>
<dbReference type="AlphaFoldDB" id="A0A2H0KBD7"/>